<evidence type="ECO:0000313" key="2">
    <source>
        <dbReference type="Proteomes" id="UP001152531"/>
    </source>
</evidence>
<comment type="caution">
    <text evidence="1">The sequence shown here is derived from an EMBL/GenBank/DDBJ whole genome shotgun (WGS) entry which is preliminary data.</text>
</comment>
<dbReference type="EMBL" id="CALSDN010000006">
    <property type="protein sequence ID" value="CAH6721552.1"/>
    <property type="molecule type" value="Genomic_DNA"/>
</dbReference>
<keyword evidence="2" id="KW-1185">Reference proteome</keyword>
<evidence type="ECO:0000313" key="1">
    <source>
        <dbReference type="EMBL" id="CAH6721552.1"/>
    </source>
</evidence>
<dbReference type="Proteomes" id="UP001152531">
    <property type="component" value="Unassembled WGS sequence"/>
</dbReference>
<organism evidence="1 2">
    <name type="scientific">[Candida] jaroonii</name>
    <dbReference type="NCBI Taxonomy" id="467808"/>
    <lineage>
        <taxon>Eukaryota</taxon>
        <taxon>Fungi</taxon>
        <taxon>Dikarya</taxon>
        <taxon>Ascomycota</taxon>
        <taxon>Saccharomycotina</taxon>
        <taxon>Pichiomycetes</taxon>
        <taxon>Debaryomycetaceae</taxon>
        <taxon>Yamadazyma</taxon>
    </lineage>
</organism>
<proteinExistence type="predicted"/>
<reference evidence="1" key="1">
    <citation type="submission" date="2022-06" db="EMBL/GenBank/DDBJ databases">
        <authorList>
            <person name="Legras J.-L."/>
            <person name="Devillers H."/>
            <person name="Grondin C."/>
        </authorList>
    </citation>
    <scope>NUCLEOTIDE SEQUENCE</scope>
    <source>
        <strain evidence="1">CLIB 1444</strain>
    </source>
</reference>
<name>A0ACA9Y929_9ASCO</name>
<protein>
    <submittedName>
        <fullName evidence="1">Allantoin permease</fullName>
    </submittedName>
</protein>
<accession>A0ACA9Y929</accession>
<gene>
    <name evidence="1" type="ORF">CLIB1444_06S04786</name>
</gene>
<sequence length="536" mass="59478">MRWSEFKTKLLVEQSESTYSDGTLATNRYLDPVPVGSDERKWKWPSFLGFWIAEAFSMSMYQVASSSITLGLSPGLAILSLIIGHIIVAIPNMLNASIGAKTGFGFTIAMRYSFGVRGAYFGVLVRGMVALIWCGTQTYQGGQVTQALLEAIWPSFITFPNHLPASAHITSAELLCFFIFVILQLPLLWLNVNQLRWFFYVKIVIMPIFGIVLFAWAVSQAHGFGPIFKQGNNIKDGTPVAIVFFRCMISAIGPKATLALNIADFSRYAKKPKQVMWPQFVGLVVLVTLCGILGIVVTSACQVIYGELTWNPIQVSKLWNNRAAQAFSSICWMLAIMGTNVSANTVSFANDLSLWFPRYIDPRRGAFICLICGVLVNPWQIQNNAVSFSKFLGGYTMFLAPPAAIMIIDYYILRGRYLDIPGLYRLKGPFYFFKGFNIPAFIAFFCGIAPNLPGLAAACGAVGIPTGAIYLYSVSYVTGIVVSGLIYYGLCKFVPQLWMANLDEIERHEDVEVIDQADSWSSTNVEKTDYNFDGKK</sequence>